<keyword evidence="1" id="KW-0472">Membrane</keyword>
<evidence type="ECO:0000256" key="1">
    <source>
        <dbReference type="SAM" id="Phobius"/>
    </source>
</evidence>
<gene>
    <name evidence="3" type="ORF">J2S57_001138</name>
</gene>
<reference evidence="3 4" key="1">
    <citation type="submission" date="2023-07" db="EMBL/GenBank/DDBJ databases">
        <title>Sequencing the genomes of 1000 actinobacteria strains.</title>
        <authorList>
            <person name="Klenk H.-P."/>
        </authorList>
    </citation>
    <scope>NUCLEOTIDE SEQUENCE [LARGE SCALE GENOMIC DNA]</scope>
    <source>
        <strain evidence="3 4">DSM 44388</strain>
    </source>
</reference>
<proteinExistence type="predicted"/>
<evidence type="ECO:0000259" key="2">
    <source>
        <dbReference type="Pfam" id="PF14258"/>
    </source>
</evidence>
<sequence length="409" mass="43596">MSTATVEPPSLRRDGRDQWRRWRWPLAVALIVIIGIGLIALTVPTTDDSRRLSPANAAPAGTRALAQVLERQGVEVREAHSTGEAVDRTTAGSTLLVTDTVLLADEQLDRLAHDDAARLVLVEPDDLALSVLAPQVRAAGYSNLTDSRPASCAVGAAVTAGDVRGGGYLYARSGGARDGGVSVCYPQADSDDHDDVDTGTERGNYVLTESNGKQIVVIGQSDLITNEHVAENGNASLALNTLGSQESLVWYLPDPLEQVGAGQRATLGELMPDWVRWAVIQLALVALVAMLWRARRFGALVGEPLPVVVRAAETQEGRARLYRQVSARGRAAATLRTAALRRLATRVAAPPGTSPPQLVVMLAATTGRDPHEIHRVLLGPPPETDGALVELADRLDELERAAGIRHRPS</sequence>
<keyword evidence="1" id="KW-0812">Transmembrane</keyword>
<organism evidence="3 4">
    <name type="scientific">Kineosporia succinea</name>
    <dbReference type="NCBI Taxonomy" id="84632"/>
    <lineage>
        <taxon>Bacteria</taxon>
        <taxon>Bacillati</taxon>
        <taxon>Actinomycetota</taxon>
        <taxon>Actinomycetes</taxon>
        <taxon>Kineosporiales</taxon>
        <taxon>Kineosporiaceae</taxon>
        <taxon>Kineosporia</taxon>
    </lineage>
</organism>
<keyword evidence="1" id="KW-1133">Transmembrane helix</keyword>
<feature type="domain" description="DUF4350" evidence="2">
    <location>
        <begin position="54"/>
        <end position="242"/>
    </location>
</feature>
<feature type="transmembrane region" description="Helical" evidence="1">
    <location>
        <begin position="22"/>
        <end position="43"/>
    </location>
</feature>
<dbReference type="RefSeq" id="WP_307239116.1">
    <property type="nucleotide sequence ID" value="NZ_JAUSQZ010000001.1"/>
</dbReference>
<keyword evidence="4" id="KW-1185">Reference proteome</keyword>
<comment type="caution">
    <text evidence="3">The sequence shown here is derived from an EMBL/GenBank/DDBJ whole genome shotgun (WGS) entry which is preliminary data.</text>
</comment>
<dbReference type="Proteomes" id="UP001235712">
    <property type="component" value="Unassembled WGS sequence"/>
</dbReference>
<accession>A0ABT9NZ24</accession>
<dbReference type="InterPro" id="IPR025646">
    <property type="entry name" value="DUF4350"/>
</dbReference>
<name>A0ABT9NZ24_9ACTN</name>
<dbReference type="EMBL" id="JAUSQZ010000001">
    <property type="protein sequence ID" value="MDP9825389.1"/>
    <property type="molecule type" value="Genomic_DNA"/>
</dbReference>
<evidence type="ECO:0000313" key="4">
    <source>
        <dbReference type="Proteomes" id="UP001235712"/>
    </source>
</evidence>
<dbReference type="Pfam" id="PF14258">
    <property type="entry name" value="DUF4350"/>
    <property type="match status" value="1"/>
</dbReference>
<protein>
    <submittedName>
        <fullName evidence="3">Uncharacterized protein (DUF779 family)</fullName>
    </submittedName>
</protein>
<evidence type="ECO:0000313" key="3">
    <source>
        <dbReference type="EMBL" id="MDP9825389.1"/>
    </source>
</evidence>